<evidence type="ECO:0000256" key="2">
    <source>
        <dbReference type="PROSITE-ProRule" id="PRU01161"/>
    </source>
</evidence>
<comment type="caution">
    <text evidence="2">Lacks conserved residue(s) required for the propagation of feature annotation.</text>
</comment>
<dbReference type="GO" id="GO:0005811">
    <property type="term" value="C:lipid droplet"/>
    <property type="evidence" value="ECO:0007669"/>
    <property type="project" value="TreeGrafter"/>
</dbReference>
<comment type="domain">
    <text evidence="3">The nitrogen atoms of the two glycine residues in the GGXR motif define the oxyanion hole, and stabilize the oxyanion that forms during the nucleophilic attack by the catalytic serine during substrate cleavage.</text>
</comment>
<keyword evidence="7" id="KW-1185">Reference proteome</keyword>
<evidence type="ECO:0000256" key="3">
    <source>
        <dbReference type="RuleBase" id="RU361262"/>
    </source>
</evidence>
<feature type="active site" description="Proton acceptor" evidence="2">
    <location>
        <position position="153"/>
    </location>
</feature>
<feature type="region of interest" description="Disordered" evidence="4">
    <location>
        <begin position="229"/>
        <end position="250"/>
    </location>
</feature>
<gene>
    <name evidence="6" type="ORF">CYMTET_38580</name>
</gene>
<feature type="short sequence motif" description="DGA/G" evidence="2">
    <location>
        <begin position="153"/>
        <end position="155"/>
    </location>
</feature>
<dbReference type="SUPFAM" id="SSF52151">
    <property type="entry name" value="FabD/lysophospholipase-like"/>
    <property type="match status" value="1"/>
</dbReference>
<dbReference type="EC" id="3.1.1.-" evidence="3"/>
<feature type="domain" description="PNPLA" evidence="5">
    <location>
        <begin position="6"/>
        <end position="166"/>
    </location>
</feature>
<sequence>MSAPAIAFGSSGLLVTYHAGVAQTFSKHKWSRILGVSGGSVIGLLLCVCPEKLCAAEEYMLGKKWAKGITWGDLWDPAGRILPEYLACEGLLPENAYELASGKLRVFCTRVHDRRSVAFDSWASNEELIRTVQASCSFAYSGVVLKDGLAYWDGGMAKDVPLLPTYPGAATVTVSPFSGQGASISPASRGWPRVSTRYGDLSWPNMVRSWDVSVPRSRAVMADYVEQGKSDAKEWAERTSAGPLPVSGGK</sequence>
<dbReference type="PANTHER" id="PTHR12406:SF38">
    <property type="entry name" value="PNPLA DOMAIN-CONTAINING PROTEIN"/>
    <property type="match status" value="1"/>
</dbReference>
<keyword evidence="2 3" id="KW-0378">Hydrolase</keyword>
<dbReference type="InterPro" id="IPR016035">
    <property type="entry name" value="Acyl_Trfase/lysoPLipase"/>
</dbReference>
<accession>A0AAE0CDI2</accession>
<organism evidence="6 7">
    <name type="scientific">Cymbomonas tetramitiformis</name>
    <dbReference type="NCBI Taxonomy" id="36881"/>
    <lineage>
        <taxon>Eukaryota</taxon>
        <taxon>Viridiplantae</taxon>
        <taxon>Chlorophyta</taxon>
        <taxon>Pyramimonadophyceae</taxon>
        <taxon>Pyramimonadales</taxon>
        <taxon>Pyramimonadaceae</taxon>
        <taxon>Cymbomonas</taxon>
    </lineage>
</organism>
<evidence type="ECO:0000256" key="1">
    <source>
        <dbReference type="ARBA" id="ARBA00023098"/>
    </source>
</evidence>
<dbReference type="InterPro" id="IPR002641">
    <property type="entry name" value="PNPLA_dom"/>
</dbReference>
<proteinExistence type="inferred from homology"/>
<dbReference type="PROSITE" id="PS51635">
    <property type="entry name" value="PNPLA"/>
    <property type="match status" value="1"/>
</dbReference>
<comment type="function">
    <text evidence="3">Lipolytic acyl hydrolase (LAH).</text>
</comment>
<dbReference type="EMBL" id="LGRX02025629">
    <property type="protein sequence ID" value="KAK3252110.1"/>
    <property type="molecule type" value="Genomic_DNA"/>
</dbReference>
<evidence type="ECO:0000313" key="6">
    <source>
        <dbReference type="EMBL" id="KAK3252110.1"/>
    </source>
</evidence>
<dbReference type="GO" id="GO:0016020">
    <property type="term" value="C:membrane"/>
    <property type="evidence" value="ECO:0007669"/>
    <property type="project" value="TreeGrafter"/>
</dbReference>
<evidence type="ECO:0000313" key="7">
    <source>
        <dbReference type="Proteomes" id="UP001190700"/>
    </source>
</evidence>
<dbReference type="PANTHER" id="PTHR12406">
    <property type="entry name" value="CALCIUM-INDEPENDENT PHOSPHOLIPASE A2 IPLA2 -RELATED"/>
    <property type="match status" value="1"/>
</dbReference>
<comment type="similarity">
    <text evidence="3">Belongs to the patatin family.</text>
</comment>
<keyword evidence="2 3" id="KW-0442">Lipid degradation</keyword>
<dbReference type="GO" id="GO:0055088">
    <property type="term" value="P:lipid homeostasis"/>
    <property type="evidence" value="ECO:0007669"/>
    <property type="project" value="TreeGrafter"/>
</dbReference>
<dbReference type="Proteomes" id="UP001190700">
    <property type="component" value="Unassembled WGS sequence"/>
</dbReference>
<reference evidence="6 7" key="1">
    <citation type="journal article" date="2015" name="Genome Biol. Evol.">
        <title>Comparative Genomics of a Bacterivorous Green Alga Reveals Evolutionary Causalities and Consequences of Phago-Mixotrophic Mode of Nutrition.</title>
        <authorList>
            <person name="Burns J.A."/>
            <person name="Paasch A."/>
            <person name="Narechania A."/>
            <person name="Kim E."/>
        </authorList>
    </citation>
    <scope>NUCLEOTIDE SEQUENCE [LARGE SCALE GENOMIC DNA]</scope>
    <source>
        <strain evidence="6 7">PLY_AMNH</strain>
    </source>
</reference>
<keyword evidence="1 2" id="KW-0443">Lipid metabolism</keyword>
<protein>
    <recommendedName>
        <fullName evidence="3">Patatin</fullName>
        <ecNumber evidence="3">3.1.1.-</ecNumber>
    </recommendedName>
</protein>
<dbReference type="InterPro" id="IPR033562">
    <property type="entry name" value="PLPL"/>
</dbReference>
<evidence type="ECO:0000259" key="5">
    <source>
        <dbReference type="PROSITE" id="PS51635"/>
    </source>
</evidence>
<dbReference type="AlphaFoldDB" id="A0AAE0CDI2"/>
<dbReference type="GO" id="GO:0019433">
    <property type="term" value="P:triglyceride catabolic process"/>
    <property type="evidence" value="ECO:0007669"/>
    <property type="project" value="TreeGrafter"/>
</dbReference>
<dbReference type="GO" id="GO:0005737">
    <property type="term" value="C:cytoplasm"/>
    <property type="evidence" value="ECO:0007669"/>
    <property type="project" value="TreeGrafter"/>
</dbReference>
<comment type="caution">
    <text evidence="6">The sequence shown here is derived from an EMBL/GenBank/DDBJ whole genome shotgun (WGS) entry which is preliminary data.</text>
</comment>
<feature type="active site" description="Nucleophile" evidence="2">
    <location>
        <position position="40"/>
    </location>
</feature>
<name>A0AAE0CDI2_9CHLO</name>
<dbReference type="GO" id="GO:0004806">
    <property type="term" value="F:triacylglycerol lipase activity"/>
    <property type="evidence" value="ECO:0007669"/>
    <property type="project" value="TreeGrafter"/>
</dbReference>
<evidence type="ECO:0000256" key="4">
    <source>
        <dbReference type="SAM" id="MobiDB-lite"/>
    </source>
</evidence>
<dbReference type="Pfam" id="PF01734">
    <property type="entry name" value="Patatin"/>
    <property type="match status" value="1"/>
</dbReference>